<feature type="transmembrane region" description="Helical" evidence="6">
    <location>
        <begin position="371"/>
        <end position="387"/>
    </location>
</feature>
<dbReference type="PANTHER" id="PTHR30250:SF11">
    <property type="entry name" value="O-ANTIGEN TRANSPORTER-RELATED"/>
    <property type="match status" value="1"/>
</dbReference>
<evidence type="ECO:0000256" key="2">
    <source>
        <dbReference type="ARBA" id="ARBA00022475"/>
    </source>
</evidence>
<comment type="caution">
    <text evidence="7">The sequence shown here is derived from an EMBL/GenBank/DDBJ whole genome shotgun (WGS) entry which is preliminary data.</text>
</comment>
<sequence>MQIKKDLFRVFNSNFINILVGIVNGFLVPAFLSLDHYAMLKTFALYISYVGILHFGFVDGLFIKYGGKDLNKVDIGKLKGERKFLLIFQSIITLVPLAFGILLEDIILIAFSLSIIPMNIQALYRYLYQAVGEFGIYSKILLVTPNVLLILNIFIIFVLKIDHYLPFVIANIISYLTIFVILESQFYKKYKGIKAVIDYKEIGGLFKVGIFIMIGNLSANLFFNADRWFVKFSLPSSDFAYYSFAISMVLLITNLMNSVTMTLYPYLAQGQKAETLQLMKKYIVLVGAFAAGGYFAFDFVVSTFIAKYIPSLDIIAILFAGFPAMIVINALYVNLYKANKLERTYVYTVVMMCLISIALNVVAIIFNKNTLSIALATTIAYYVWYIYSTRHFKVLKATPKELMYLILFFSSFYISTNYFNWLFGFIVYYIVILAITLLTYKREFFSLIQNLIGRKKMSNE</sequence>
<evidence type="ECO:0000256" key="6">
    <source>
        <dbReference type="SAM" id="Phobius"/>
    </source>
</evidence>
<evidence type="ECO:0000256" key="4">
    <source>
        <dbReference type="ARBA" id="ARBA00022989"/>
    </source>
</evidence>
<feature type="transmembrane region" description="Helical" evidence="6">
    <location>
        <begin position="164"/>
        <end position="182"/>
    </location>
</feature>
<accession>A0ABX0A2S7</accession>
<comment type="subcellular location">
    <subcellularLocation>
        <location evidence="1">Cell membrane</location>
        <topology evidence="1">Multi-pass membrane protein</topology>
    </subcellularLocation>
</comment>
<feature type="transmembrane region" description="Helical" evidence="6">
    <location>
        <begin position="140"/>
        <end position="158"/>
    </location>
</feature>
<gene>
    <name evidence="7" type="ORF">GW534_07915</name>
</gene>
<keyword evidence="4 6" id="KW-1133">Transmembrane helix</keyword>
<dbReference type="Pfam" id="PF01943">
    <property type="entry name" value="Polysacc_synt"/>
    <property type="match status" value="1"/>
</dbReference>
<dbReference type="RefSeq" id="WP_161920512.1">
    <property type="nucleotide sequence ID" value="NZ_JAACYS010000030.1"/>
</dbReference>
<feature type="transmembrane region" description="Helical" evidence="6">
    <location>
        <begin position="84"/>
        <end position="103"/>
    </location>
</feature>
<feature type="transmembrane region" description="Helical" evidence="6">
    <location>
        <begin position="345"/>
        <end position="365"/>
    </location>
</feature>
<name>A0ABX0A2S7_9BACI</name>
<feature type="transmembrane region" description="Helical" evidence="6">
    <location>
        <begin position="312"/>
        <end position="333"/>
    </location>
</feature>
<reference evidence="7 8" key="1">
    <citation type="submission" date="2020-01" db="EMBL/GenBank/DDBJ databases">
        <title>A novel Bacillus sp. from Pasinler.</title>
        <authorList>
            <person name="Adiguzel A."/>
            <person name="Ay H."/>
            <person name="Baltaci M.O."/>
        </authorList>
    </citation>
    <scope>NUCLEOTIDE SEQUENCE [LARGE SCALE GENOMIC DNA]</scope>
    <source>
        <strain evidence="7 8">P1</strain>
    </source>
</reference>
<keyword evidence="8" id="KW-1185">Reference proteome</keyword>
<feature type="transmembrane region" description="Helical" evidence="6">
    <location>
        <begin position="43"/>
        <end position="63"/>
    </location>
</feature>
<protein>
    <submittedName>
        <fullName evidence="7">Oligosaccharide flippase family protein</fullName>
    </submittedName>
</protein>
<feature type="transmembrane region" description="Helical" evidence="6">
    <location>
        <begin position="282"/>
        <end position="306"/>
    </location>
</feature>
<evidence type="ECO:0000313" key="8">
    <source>
        <dbReference type="Proteomes" id="UP000743899"/>
    </source>
</evidence>
<dbReference type="InterPro" id="IPR002797">
    <property type="entry name" value="Polysacc_synth"/>
</dbReference>
<dbReference type="Proteomes" id="UP000743899">
    <property type="component" value="Unassembled WGS sequence"/>
</dbReference>
<keyword evidence="3 6" id="KW-0812">Transmembrane</keyword>
<feature type="transmembrane region" description="Helical" evidence="6">
    <location>
        <begin position="12"/>
        <end position="31"/>
    </location>
</feature>
<feature type="transmembrane region" description="Helical" evidence="6">
    <location>
        <begin position="239"/>
        <end position="261"/>
    </location>
</feature>
<evidence type="ECO:0000313" key="7">
    <source>
        <dbReference type="EMBL" id="NCU17681.1"/>
    </source>
</evidence>
<keyword evidence="5 6" id="KW-0472">Membrane</keyword>
<proteinExistence type="predicted"/>
<dbReference type="EMBL" id="JAACYS010000030">
    <property type="protein sequence ID" value="NCU17681.1"/>
    <property type="molecule type" value="Genomic_DNA"/>
</dbReference>
<evidence type="ECO:0000256" key="1">
    <source>
        <dbReference type="ARBA" id="ARBA00004651"/>
    </source>
</evidence>
<evidence type="ECO:0000256" key="5">
    <source>
        <dbReference type="ARBA" id="ARBA00023136"/>
    </source>
</evidence>
<dbReference type="InterPro" id="IPR050833">
    <property type="entry name" value="Poly_Biosynth_Transport"/>
</dbReference>
<feature type="transmembrane region" description="Helical" evidence="6">
    <location>
        <begin position="421"/>
        <end position="440"/>
    </location>
</feature>
<dbReference type="PANTHER" id="PTHR30250">
    <property type="entry name" value="PST FAMILY PREDICTED COLANIC ACID TRANSPORTER"/>
    <property type="match status" value="1"/>
</dbReference>
<keyword evidence="2" id="KW-1003">Cell membrane</keyword>
<feature type="transmembrane region" description="Helical" evidence="6">
    <location>
        <begin position="109"/>
        <end position="128"/>
    </location>
</feature>
<evidence type="ECO:0000256" key="3">
    <source>
        <dbReference type="ARBA" id="ARBA00022692"/>
    </source>
</evidence>
<feature type="transmembrane region" description="Helical" evidence="6">
    <location>
        <begin position="202"/>
        <end position="219"/>
    </location>
</feature>
<organism evidence="7 8">
    <name type="scientific">Pallidibacillus pasinlerensis</name>
    <dbReference type="NCBI Taxonomy" id="2703818"/>
    <lineage>
        <taxon>Bacteria</taxon>
        <taxon>Bacillati</taxon>
        <taxon>Bacillota</taxon>
        <taxon>Bacilli</taxon>
        <taxon>Bacillales</taxon>
        <taxon>Bacillaceae</taxon>
        <taxon>Pallidibacillus</taxon>
    </lineage>
</organism>